<dbReference type="GO" id="GO:0004180">
    <property type="term" value="F:carboxypeptidase activity"/>
    <property type="evidence" value="ECO:0007669"/>
    <property type="project" value="UniProtKB-KW"/>
</dbReference>
<evidence type="ECO:0000259" key="5">
    <source>
        <dbReference type="Pfam" id="PF00905"/>
    </source>
</evidence>
<dbReference type="GO" id="GO:0005886">
    <property type="term" value="C:plasma membrane"/>
    <property type="evidence" value="ECO:0007669"/>
    <property type="project" value="TreeGrafter"/>
</dbReference>
<dbReference type="SUPFAM" id="SSF56601">
    <property type="entry name" value="beta-lactamase/transpeptidase-like"/>
    <property type="match status" value="1"/>
</dbReference>
<dbReference type="InterPro" id="IPR012338">
    <property type="entry name" value="Beta-lactam/transpept-like"/>
</dbReference>
<evidence type="ECO:0008006" key="9">
    <source>
        <dbReference type="Google" id="ProtNLM"/>
    </source>
</evidence>
<keyword evidence="2" id="KW-0378">Hydrolase</keyword>
<dbReference type="AlphaFoldDB" id="A0A0R2PNK4"/>
<dbReference type="EMBL" id="LIAV01000209">
    <property type="protein sequence ID" value="KRO39510.1"/>
    <property type="molecule type" value="Genomic_DNA"/>
</dbReference>
<dbReference type="Gene3D" id="3.90.1310.10">
    <property type="entry name" value="Penicillin-binding protein 2a (Domain 2)"/>
    <property type="match status" value="1"/>
</dbReference>
<dbReference type="Gene3D" id="3.30.450.330">
    <property type="match status" value="1"/>
</dbReference>
<comment type="caution">
    <text evidence="7">The sequence shown here is derived from an EMBL/GenBank/DDBJ whole genome shotgun (WGS) entry which is preliminary data.</text>
</comment>
<proteinExistence type="predicted"/>
<dbReference type="GO" id="GO:0071555">
    <property type="term" value="P:cell wall organization"/>
    <property type="evidence" value="ECO:0007669"/>
    <property type="project" value="TreeGrafter"/>
</dbReference>
<evidence type="ECO:0000256" key="2">
    <source>
        <dbReference type="ARBA" id="ARBA00022645"/>
    </source>
</evidence>
<dbReference type="InterPro" id="IPR005311">
    <property type="entry name" value="PBP_dimer"/>
</dbReference>
<feature type="transmembrane region" description="Helical" evidence="4">
    <location>
        <begin position="12"/>
        <end position="30"/>
    </location>
</feature>
<dbReference type="InterPro" id="IPR036138">
    <property type="entry name" value="PBP_dimer_sf"/>
</dbReference>
<sequence length="534" mass="58477">MKSNLALSWRALLAYMLIFLMFLFVVLRIFEIQFNDRDFLDSKAQKMLLSSRNIPTLRAGIYDRNNFPLAVSVTQYNLFALRNFSADNYEAINAIAPIKKTFKQIDGLRRKSVLFLNLDFSQYEEIQKLRLDSIEIESVQKRYYPLGEQIAPLIGFAGRDGVGTDGLEKILNTQLSGISGSEIVLKNASRKPQVVTPAIPGVAFKLTIDSRVQFIAFKHLSRFIEANDAIGGSAVVLDNQSGEILAIASYPSYNPNNPFREIQRNRALVDAVEPGSIIKPLALAKGIDMGLISLLETVDTSPGFITLNRVKISDPRNYGPLSFMEVIEKSSQVGASKAALLIGVEGLNAGYQAFGLAKPPNILFPGLAYGTINTRPNISDHEIASLGFGYNLQASALQLAQAYSVFANEGYLKDFKLYLDDEEVYEQRVISKNSADQVLLALESVVLKGTGMLAAIPNHRVAGKTGTAHKSSSNGGYDKSKYVSSFAGIAPLNSKRLTIFVSVEEPGLNNYSGGEVAAPLFSAISKDVLNYLDE</sequence>
<dbReference type="Gene3D" id="3.40.710.10">
    <property type="entry name" value="DD-peptidase/beta-lactamase superfamily"/>
    <property type="match status" value="1"/>
</dbReference>
<accession>A0A0R2PNK4</accession>
<dbReference type="InterPro" id="IPR050515">
    <property type="entry name" value="Beta-lactam/transpept"/>
</dbReference>
<feature type="domain" description="Penicillin-binding protein dimerisation" evidence="6">
    <location>
        <begin position="54"/>
        <end position="189"/>
    </location>
</feature>
<keyword evidence="4" id="KW-0812">Transmembrane</keyword>
<feature type="domain" description="Penicillin-binding protein transpeptidase" evidence="5">
    <location>
        <begin position="232"/>
        <end position="525"/>
    </location>
</feature>
<evidence type="ECO:0000259" key="6">
    <source>
        <dbReference type="Pfam" id="PF03717"/>
    </source>
</evidence>
<dbReference type="InterPro" id="IPR001460">
    <property type="entry name" value="PCN-bd_Tpept"/>
</dbReference>
<evidence type="ECO:0000256" key="1">
    <source>
        <dbReference type="ARBA" id="ARBA00004370"/>
    </source>
</evidence>
<keyword evidence="4" id="KW-1133">Transmembrane helix</keyword>
<protein>
    <recommendedName>
        <fullName evidence="9">Cell division protein FtsI</fullName>
    </recommendedName>
</protein>
<gene>
    <name evidence="7" type="ORF">ABR63_01130</name>
</gene>
<keyword evidence="2" id="KW-0645">Protease</keyword>
<dbReference type="SUPFAM" id="SSF56519">
    <property type="entry name" value="Penicillin binding protein dimerisation domain"/>
    <property type="match status" value="1"/>
</dbReference>
<comment type="subcellular location">
    <subcellularLocation>
        <location evidence="1">Membrane</location>
    </subcellularLocation>
</comment>
<evidence type="ECO:0000256" key="4">
    <source>
        <dbReference type="SAM" id="Phobius"/>
    </source>
</evidence>
<name>A0A0R2PNK4_9GAMM</name>
<dbReference type="GO" id="GO:0008658">
    <property type="term" value="F:penicillin binding"/>
    <property type="evidence" value="ECO:0007669"/>
    <property type="project" value="InterPro"/>
</dbReference>
<dbReference type="Pfam" id="PF00905">
    <property type="entry name" value="Transpeptidase"/>
    <property type="match status" value="1"/>
</dbReference>
<dbReference type="Pfam" id="PF03717">
    <property type="entry name" value="PBP_dimer"/>
    <property type="match status" value="1"/>
</dbReference>
<dbReference type="Proteomes" id="UP000050874">
    <property type="component" value="Unassembled WGS sequence"/>
</dbReference>
<evidence type="ECO:0000313" key="7">
    <source>
        <dbReference type="EMBL" id="KRO39510.1"/>
    </source>
</evidence>
<keyword evidence="3 4" id="KW-0472">Membrane</keyword>
<keyword evidence="2" id="KW-0121">Carboxypeptidase</keyword>
<dbReference type="PANTHER" id="PTHR30627">
    <property type="entry name" value="PEPTIDOGLYCAN D,D-TRANSPEPTIDASE"/>
    <property type="match status" value="1"/>
</dbReference>
<evidence type="ECO:0000256" key="3">
    <source>
        <dbReference type="ARBA" id="ARBA00023136"/>
    </source>
</evidence>
<reference evidence="8" key="1">
    <citation type="submission" date="2015-10" db="EMBL/GenBank/DDBJ databases">
        <title>Metagenome-Assembled Genomes uncover a global brackish microbiome.</title>
        <authorList>
            <person name="Hugerth L.W."/>
            <person name="Larsson J."/>
            <person name="Alneberg J."/>
            <person name="Lindh M.V."/>
            <person name="Legrand C."/>
            <person name="Pinhassi J."/>
            <person name="Andersson A."/>
        </authorList>
    </citation>
    <scope>NUCLEOTIDE SEQUENCE [LARGE SCALE GENOMIC DNA]</scope>
</reference>
<evidence type="ECO:0000313" key="8">
    <source>
        <dbReference type="Proteomes" id="UP000050874"/>
    </source>
</evidence>
<dbReference type="PANTHER" id="PTHR30627:SF1">
    <property type="entry name" value="PEPTIDOGLYCAN D,D-TRANSPEPTIDASE FTSI"/>
    <property type="match status" value="1"/>
</dbReference>
<organism evidence="7 8">
    <name type="scientific">SAR86 cluster bacterium BACL1 MAG-120920-bin57</name>
    <dbReference type="NCBI Taxonomy" id="1655571"/>
    <lineage>
        <taxon>Bacteria</taxon>
        <taxon>Pseudomonadati</taxon>
        <taxon>Pseudomonadota</taxon>
        <taxon>Gammaproteobacteria</taxon>
        <taxon>SAR86 cluster</taxon>
    </lineage>
</organism>